<dbReference type="Gene3D" id="3.30.559.10">
    <property type="entry name" value="Chloramphenicol acetyltransferase-like domain"/>
    <property type="match status" value="1"/>
</dbReference>
<evidence type="ECO:0000256" key="1">
    <source>
        <dbReference type="ARBA" id="ARBA00001957"/>
    </source>
</evidence>
<dbReference type="PROSITE" id="PS00455">
    <property type="entry name" value="AMP_BINDING"/>
    <property type="match status" value="1"/>
</dbReference>
<dbReference type="EMBL" id="RIBS01000005">
    <property type="protein sequence ID" value="RNF83278.1"/>
    <property type="molecule type" value="Genomic_DNA"/>
</dbReference>
<dbReference type="FunFam" id="3.40.50.980:FF:000001">
    <property type="entry name" value="Non-ribosomal peptide synthetase"/>
    <property type="match status" value="1"/>
</dbReference>
<dbReference type="SUPFAM" id="SSF47336">
    <property type="entry name" value="ACP-like"/>
    <property type="match status" value="1"/>
</dbReference>
<dbReference type="PANTHER" id="PTHR45527">
    <property type="entry name" value="NONRIBOSOMAL PEPTIDE SYNTHETASE"/>
    <property type="match status" value="1"/>
</dbReference>
<dbReference type="Pfam" id="PF13193">
    <property type="entry name" value="AMP-binding_C"/>
    <property type="match status" value="1"/>
</dbReference>
<sequence>MNTATPMASHPFEPVDYDPFAGGELAVVVPTTEAQREIWLADQLCQEASLGFNLSVSLRFTGALQVDALRRAVQDLVDRHDALRSWIGPDCQTLAVLKQLDVPFLVSDLSGQDQAARDFAVAERLRATVETPFEVGDAPLFRAELLRLGEQEHLLLLTAHHIVCDGWSWWVLVRELGALYAQRSGSGGDALPEPESFADYAMGEVERQSNPVHAADEAYWVSRFPGAVPVLELPTDRSRPALRTFASAREDHILSEDLLADLRRLGARRGASLFATLLASFSGLLYRLTGQTEVVVGIPAAGQPVDGYDDLIGHCVNALPLRFDVNPSAPFVEMVDAAQSMLLDALEHQRYTFGTLLKKLQIRRDPARMPLISVLFNLDQALDQEGTAFPGLAMEFDSNPRSFELFELFVNAVQVGGQLRLECQYNSDLFDAGTIRRWLRAYETMLRASIDRDAVPFARLPLVDTVARAELDALQPAPTDFDRHRAMHQYFEAQCDKTPSRIALSAGTISLGYADLEARANRVAHVLRSHGVRRGALVGLALDRGTDMLAGLLGILKAGAGYVPLDPQFPTERLAYMAADAGLAMLLTTREHAARFDLRGRPMLLFDEDAQTLAQAPTGRLSHDDGAAQPEDPAYVIYTSGSTGRPKGVIVPHRAVSNFLASMREEPGLDASDRLLAVTTLSFDIAVLELLLPLAVGAQIVLADRDTSGDGQSLRALLENSRATVMQGTPSTWRLLIGAGWKGSPEFKALCGGEPMAVDLATSLLSRCGSVWNVYGPTETTVWSTCARIVPPQDGHAPDIHIGHPIANTRIWILDPHGELCPFGVPGEIWIGGDGVTKGYLGRPELTGERFVADRMVSPASTPDTSALLYCTGDRGRWRADGNLEHLGRLDYQVKVRGYRIELGEIETNLAACEGVARALVIVREDRPGDQRLVAYLVASPAAVVDPGALRAHLRELLPAYMLPHHFVVLSEIPLLPNGKIDRNALPLPVVLEEATMAPRPGATGAAADPRVHYLSQVWSELLGTRAGPDDNFFELGGHSMLAVQMASRVESDTGVRIKMIRLGTQTLAQVADGLPVAAEGNATGAGGRFSNGLRRLFGLAPGRAP</sequence>
<dbReference type="InterPro" id="IPR009081">
    <property type="entry name" value="PP-bd_ACP"/>
</dbReference>
<dbReference type="Gene3D" id="3.40.50.980">
    <property type="match status" value="2"/>
</dbReference>
<gene>
    <name evidence="5" type="ORF">EER27_12360</name>
</gene>
<dbReference type="Gene3D" id="3.30.559.30">
    <property type="entry name" value="Nonribosomal peptide synthetase, condensation domain"/>
    <property type="match status" value="1"/>
</dbReference>
<dbReference type="InterPro" id="IPR000873">
    <property type="entry name" value="AMP-dep_synth/lig_dom"/>
</dbReference>
<dbReference type="InterPro" id="IPR025110">
    <property type="entry name" value="AMP-bd_C"/>
</dbReference>
<dbReference type="PROSITE" id="PS00012">
    <property type="entry name" value="PHOSPHOPANTETHEINE"/>
    <property type="match status" value="1"/>
</dbReference>
<keyword evidence="2" id="KW-0596">Phosphopantetheine</keyword>
<dbReference type="InterPro" id="IPR020845">
    <property type="entry name" value="AMP-binding_CS"/>
</dbReference>
<keyword evidence="6" id="KW-1185">Reference proteome</keyword>
<comment type="caution">
    <text evidence="5">The sequence shown here is derived from an EMBL/GenBank/DDBJ whole genome shotgun (WGS) entry which is preliminary data.</text>
</comment>
<evidence type="ECO:0000256" key="3">
    <source>
        <dbReference type="ARBA" id="ARBA00022553"/>
    </source>
</evidence>
<dbReference type="SMART" id="SM00823">
    <property type="entry name" value="PKS_PP"/>
    <property type="match status" value="1"/>
</dbReference>
<dbReference type="PRINTS" id="PR00154">
    <property type="entry name" value="AMPBINDING"/>
</dbReference>
<dbReference type="AlphaFoldDB" id="A0A3M8SPK4"/>
<dbReference type="InterPro" id="IPR045851">
    <property type="entry name" value="AMP-bd_C_sf"/>
</dbReference>
<dbReference type="Gene3D" id="1.10.1200.10">
    <property type="entry name" value="ACP-like"/>
    <property type="match status" value="1"/>
</dbReference>
<dbReference type="GO" id="GO:0003824">
    <property type="term" value="F:catalytic activity"/>
    <property type="evidence" value="ECO:0007669"/>
    <property type="project" value="InterPro"/>
</dbReference>
<evidence type="ECO:0000256" key="2">
    <source>
        <dbReference type="ARBA" id="ARBA00022450"/>
    </source>
</evidence>
<dbReference type="CDD" id="cd12116">
    <property type="entry name" value="A_NRPS_Ta1_like"/>
    <property type="match status" value="1"/>
</dbReference>
<dbReference type="InterPro" id="IPR036736">
    <property type="entry name" value="ACP-like_sf"/>
</dbReference>
<dbReference type="SUPFAM" id="SSF56801">
    <property type="entry name" value="Acetyl-CoA synthetase-like"/>
    <property type="match status" value="1"/>
</dbReference>
<dbReference type="Pfam" id="PF00668">
    <property type="entry name" value="Condensation"/>
    <property type="match status" value="1"/>
</dbReference>
<proteinExistence type="predicted"/>
<dbReference type="PANTHER" id="PTHR45527:SF1">
    <property type="entry name" value="FATTY ACID SYNTHASE"/>
    <property type="match status" value="1"/>
</dbReference>
<dbReference type="InterPro" id="IPR020459">
    <property type="entry name" value="AMP-binding"/>
</dbReference>
<dbReference type="RefSeq" id="WP_123088409.1">
    <property type="nucleotide sequence ID" value="NZ_RIBS01000005.1"/>
</dbReference>
<dbReference type="OrthoDB" id="9757559at2"/>
<protein>
    <submittedName>
        <fullName evidence="5">Amino acid adenylation domain-containing protein</fullName>
    </submittedName>
</protein>
<dbReference type="Pfam" id="PF00550">
    <property type="entry name" value="PP-binding"/>
    <property type="match status" value="1"/>
</dbReference>
<evidence type="ECO:0000313" key="6">
    <source>
        <dbReference type="Proteomes" id="UP000267049"/>
    </source>
</evidence>
<keyword evidence="3" id="KW-0597">Phosphoprotein</keyword>
<dbReference type="GO" id="GO:0005737">
    <property type="term" value="C:cytoplasm"/>
    <property type="evidence" value="ECO:0007669"/>
    <property type="project" value="TreeGrafter"/>
</dbReference>
<evidence type="ECO:0000313" key="5">
    <source>
        <dbReference type="EMBL" id="RNF83278.1"/>
    </source>
</evidence>
<dbReference type="PROSITE" id="PS50075">
    <property type="entry name" value="CARRIER"/>
    <property type="match status" value="1"/>
</dbReference>
<dbReference type="Gene3D" id="2.30.38.10">
    <property type="entry name" value="Luciferase, Domain 3"/>
    <property type="match status" value="1"/>
</dbReference>
<dbReference type="InterPro" id="IPR020806">
    <property type="entry name" value="PKS_PP-bd"/>
</dbReference>
<dbReference type="FunFam" id="3.40.50.12780:FF:000012">
    <property type="entry name" value="Non-ribosomal peptide synthetase"/>
    <property type="match status" value="1"/>
</dbReference>
<dbReference type="GO" id="GO:0043041">
    <property type="term" value="P:amino acid activation for nonribosomal peptide biosynthetic process"/>
    <property type="evidence" value="ECO:0007669"/>
    <property type="project" value="TreeGrafter"/>
</dbReference>
<dbReference type="SUPFAM" id="SSF52777">
    <property type="entry name" value="CoA-dependent acyltransferases"/>
    <property type="match status" value="2"/>
</dbReference>
<feature type="domain" description="Carrier" evidence="4">
    <location>
        <begin position="1006"/>
        <end position="1082"/>
    </location>
</feature>
<dbReference type="Gene3D" id="3.30.300.30">
    <property type="match status" value="1"/>
</dbReference>
<dbReference type="InterPro" id="IPR023213">
    <property type="entry name" value="CAT-like_dom_sf"/>
</dbReference>
<evidence type="ECO:0000259" key="4">
    <source>
        <dbReference type="PROSITE" id="PS50075"/>
    </source>
</evidence>
<dbReference type="CDD" id="cd19531">
    <property type="entry name" value="LCL_NRPS-like"/>
    <property type="match status" value="1"/>
</dbReference>
<dbReference type="GO" id="GO:0031177">
    <property type="term" value="F:phosphopantetheine binding"/>
    <property type="evidence" value="ECO:0007669"/>
    <property type="project" value="InterPro"/>
</dbReference>
<dbReference type="InterPro" id="IPR006162">
    <property type="entry name" value="Ppantetheine_attach_site"/>
</dbReference>
<dbReference type="Proteomes" id="UP000267049">
    <property type="component" value="Unassembled WGS sequence"/>
</dbReference>
<dbReference type="InterPro" id="IPR001242">
    <property type="entry name" value="Condensation_dom"/>
</dbReference>
<dbReference type="NCBIfam" id="TIGR01733">
    <property type="entry name" value="AA-adenyl-dom"/>
    <property type="match status" value="1"/>
</dbReference>
<comment type="cofactor">
    <cofactor evidence="1">
        <name>pantetheine 4'-phosphate</name>
        <dbReference type="ChEBI" id="CHEBI:47942"/>
    </cofactor>
</comment>
<dbReference type="GO" id="GO:0044550">
    <property type="term" value="P:secondary metabolite biosynthetic process"/>
    <property type="evidence" value="ECO:0007669"/>
    <property type="project" value="UniProtKB-ARBA"/>
</dbReference>
<organism evidence="5 6">
    <name type="scientific">Montanilutibacter psychrotolerans</name>
    <dbReference type="NCBI Taxonomy" id="1327343"/>
    <lineage>
        <taxon>Bacteria</taxon>
        <taxon>Pseudomonadati</taxon>
        <taxon>Pseudomonadota</taxon>
        <taxon>Gammaproteobacteria</taxon>
        <taxon>Lysobacterales</taxon>
        <taxon>Lysobacteraceae</taxon>
        <taxon>Montanilutibacter</taxon>
    </lineage>
</organism>
<name>A0A3M8SPK4_9GAMM</name>
<dbReference type="FunFam" id="3.30.300.30:FF:000010">
    <property type="entry name" value="Enterobactin synthetase component F"/>
    <property type="match status" value="1"/>
</dbReference>
<dbReference type="InterPro" id="IPR010071">
    <property type="entry name" value="AA_adenyl_dom"/>
</dbReference>
<accession>A0A3M8SPK4</accession>
<dbReference type="Pfam" id="PF00501">
    <property type="entry name" value="AMP-binding"/>
    <property type="match status" value="1"/>
</dbReference>
<reference evidence="5 6" key="1">
    <citation type="submission" date="2018-11" db="EMBL/GenBank/DDBJ databases">
        <title>Lysobacter cryohumiis sp. nov., isolated from soil in the Tianshan Mountains, Xinjiang, China.</title>
        <authorList>
            <person name="Luo Y."/>
            <person name="Sheng H."/>
        </authorList>
    </citation>
    <scope>NUCLEOTIDE SEQUENCE [LARGE SCALE GENOMIC DNA]</scope>
    <source>
        <strain evidence="5 6">ZS60</strain>
    </source>
</reference>